<dbReference type="GO" id="GO:0042597">
    <property type="term" value="C:periplasmic space"/>
    <property type="evidence" value="ECO:0007669"/>
    <property type="project" value="UniProtKB-SubCell"/>
</dbReference>
<dbReference type="KEGG" id="cyj:Cyan7822_0346"/>
<dbReference type="eggNOG" id="COG1613">
    <property type="taxonomic scope" value="Bacteria"/>
</dbReference>
<proteinExistence type="inferred from homology"/>
<dbReference type="AlphaFoldDB" id="E0U656"/>
<evidence type="ECO:0000313" key="7">
    <source>
        <dbReference type="Proteomes" id="UP000008206"/>
    </source>
</evidence>
<dbReference type="HOGENOM" id="CLU_055615_0_1_3"/>
<evidence type="ECO:0000256" key="5">
    <source>
        <dbReference type="ARBA" id="ARBA00022764"/>
    </source>
</evidence>
<dbReference type="CDD" id="cd01005">
    <property type="entry name" value="PBP2_CysP"/>
    <property type="match status" value="1"/>
</dbReference>
<evidence type="ECO:0000313" key="6">
    <source>
        <dbReference type="EMBL" id="ADN12392.1"/>
    </source>
</evidence>
<dbReference type="RefSeq" id="WP_013320502.1">
    <property type="nucleotide sequence ID" value="NC_014501.1"/>
</dbReference>
<comment type="similarity">
    <text evidence="2">Belongs to the prokaryotic sulfate-binding protein family.</text>
</comment>
<dbReference type="PANTHER" id="PTHR30368:SF2">
    <property type="entry name" value="SULFATE-BINDING PROTEIN"/>
    <property type="match status" value="1"/>
</dbReference>
<evidence type="ECO:0000256" key="4">
    <source>
        <dbReference type="ARBA" id="ARBA00022729"/>
    </source>
</evidence>
<dbReference type="SUPFAM" id="SSF53850">
    <property type="entry name" value="Periplasmic binding protein-like II"/>
    <property type="match status" value="1"/>
</dbReference>
<accession>E0U656</accession>
<gene>
    <name evidence="6" type="ordered locus">Cyan7822_0346</name>
</gene>
<dbReference type="STRING" id="497965.Cyan7822_0346"/>
<dbReference type="EMBL" id="CP002198">
    <property type="protein sequence ID" value="ADN12392.1"/>
    <property type="molecule type" value="Genomic_DNA"/>
</dbReference>
<comment type="subcellular location">
    <subcellularLocation>
        <location evidence="1">Periplasm</location>
    </subcellularLocation>
</comment>
<keyword evidence="5" id="KW-0574">Periplasm</keyword>
<organism evidence="6 7">
    <name type="scientific">Gloeothece verrucosa (strain PCC 7822)</name>
    <name type="common">Cyanothece sp. (strain PCC 7822)</name>
    <dbReference type="NCBI Taxonomy" id="497965"/>
    <lineage>
        <taxon>Bacteria</taxon>
        <taxon>Bacillati</taxon>
        <taxon>Cyanobacteriota</taxon>
        <taxon>Cyanophyceae</taxon>
        <taxon>Oscillatoriophycideae</taxon>
        <taxon>Chroococcales</taxon>
        <taxon>Aphanothecaceae</taxon>
        <taxon>Gloeothece</taxon>
        <taxon>Gloeothece verrucosa</taxon>
    </lineage>
</organism>
<evidence type="ECO:0000256" key="2">
    <source>
        <dbReference type="ARBA" id="ARBA00006099"/>
    </source>
</evidence>
<dbReference type="InterPro" id="IPR005669">
    <property type="entry name" value="Thiosulph/SO4-bd"/>
</dbReference>
<reference evidence="7" key="1">
    <citation type="journal article" date="2011" name="MBio">
        <title>Novel metabolic attributes of the genus Cyanothece, comprising a group of unicellular nitrogen-fixing Cyanobacteria.</title>
        <authorList>
            <person name="Bandyopadhyay A."/>
            <person name="Elvitigala T."/>
            <person name="Welsh E."/>
            <person name="Stockel J."/>
            <person name="Liberton M."/>
            <person name="Min H."/>
            <person name="Sherman L.A."/>
            <person name="Pakrasi H.B."/>
        </authorList>
    </citation>
    <scope>NUCLEOTIDE SEQUENCE [LARGE SCALE GENOMIC DNA]</scope>
    <source>
        <strain evidence="7">PCC 7822</strain>
    </source>
</reference>
<evidence type="ECO:0000256" key="1">
    <source>
        <dbReference type="ARBA" id="ARBA00004418"/>
    </source>
</evidence>
<sequence>MSKSRKGRLSWLKGVLSWLNLSMSNRRLKSSSFKSFVQLFVIGLSLTVVIAACTSTNRDTSLTTSQPNEVELNLVSFSVTGAAYEKIIPKFVEKWQQEHNQKVIFKQSYGGSSSQALLVAQGKEEADVVHLSLALDIQKLERAGLINPDWETEFPNNGIVSQSVVALVTREGNPKNINTWNDLTQAGLTLITPNPTTSGLGRWNFLALWNAAKQGGADEKQTRDFLAKIYKNAPILPESAREATNTFIKAQGDVLLTYESELINDALQGKKPPYVIPDVNFSIDNPVAVVDKNVDRHGTREVAAAFVEYLYSVEAQKEFALLGYRPIASSLWQDQALTKQYPPIKSLATVKDYGGWAKIQKQFFDDNGIFVQILKTIKAA</sequence>
<dbReference type="Pfam" id="PF13531">
    <property type="entry name" value="SBP_bac_11"/>
    <property type="match status" value="1"/>
</dbReference>
<dbReference type="GO" id="GO:0140104">
    <property type="term" value="F:molecular carrier activity"/>
    <property type="evidence" value="ECO:0007669"/>
    <property type="project" value="InterPro"/>
</dbReference>
<dbReference type="NCBIfam" id="TIGR00971">
    <property type="entry name" value="3a0106s03"/>
    <property type="match status" value="1"/>
</dbReference>
<name>E0U656_GLOV7</name>
<dbReference type="GO" id="GO:1902358">
    <property type="term" value="P:sulfate transmembrane transport"/>
    <property type="evidence" value="ECO:0007669"/>
    <property type="project" value="InterPro"/>
</dbReference>
<keyword evidence="4" id="KW-0732">Signal</keyword>
<dbReference type="Gene3D" id="3.40.190.10">
    <property type="entry name" value="Periplasmic binding protein-like II"/>
    <property type="match status" value="2"/>
</dbReference>
<evidence type="ECO:0000256" key="3">
    <source>
        <dbReference type="ARBA" id="ARBA00022448"/>
    </source>
</evidence>
<keyword evidence="7" id="KW-1185">Reference proteome</keyword>
<keyword evidence="3" id="KW-0813">Transport</keyword>
<dbReference type="PANTHER" id="PTHR30368">
    <property type="entry name" value="SULFATE-BINDING PROTEIN"/>
    <property type="match status" value="1"/>
</dbReference>
<protein>
    <submittedName>
        <fullName evidence="6">Sulfate ABC transporter, periplasmic sulfate-binding protein</fullName>
    </submittedName>
</protein>
<dbReference type="Proteomes" id="UP000008206">
    <property type="component" value="Chromosome"/>
</dbReference>